<reference evidence="5" key="1">
    <citation type="submission" date="2019-09" db="EMBL/GenBank/DDBJ databases">
        <title>Antimicrobial potential of Antarctic Bacteria.</title>
        <authorList>
            <person name="Benaud N."/>
            <person name="Edwards R.J."/>
            <person name="Ferrari B.C."/>
        </authorList>
    </citation>
    <scope>NUCLEOTIDE SEQUENCE [LARGE SCALE GENOMIC DNA]</scope>
    <source>
        <strain evidence="5">INR9</strain>
    </source>
</reference>
<dbReference type="SUPFAM" id="SSF52279">
    <property type="entry name" value="Beta-D-glucan exohydrolase, C-terminal domain"/>
    <property type="match status" value="1"/>
</dbReference>
<proteinExistence type="inferred from homology"/>
<dbReference type="PRINTS" id="PR00133">
    <property type="entry name" value="GLHYDRLASE3"/>
</dbReference>
<evidence type="ECO:0000313" key="4">
    <source>
        <dbReference type="EMBL" id="QNE36470.1"/>
    </source>
</evidence>
<dbReference type="Pfam" id="PF00933">
    <property type="entry name" value="Glyco_hydro_3"/>
    <property type="match status" value="1"/>
</dbReference>
<evidence type="ECO:0000256" key="2">
    <source>
        <dbReference type="ARBA" id="ARBA00022801"/>
    </source>
</evidence>
<dbReference type="InterPro" id="IPR026891">
    <property type="entry name" value="Fn3-like"/>
</dbReference>
<dbReference type="AlphaFoldDB" id="A0A7G6YDA5"/>
<dbReference type="RefSeq" id="WP_185275907.1">
    <property type="nucleotide sequence ID" value="NZ_CP043641.1"/>
</dbReference>
<evidence type="ECO:0000256" key="1">
    <source>
        <dbReference type="ARBA" id="ARBA00005336"/>
    </source>
</evidence>
<organism evidence="4 5">
    <name type="scientific">Leifsonia shinshuensis</name>
    <dbReference type="NCBI Taxonomy" id="150026"/>
    <lineage>
        <taxon>Bacteria</taxon>
        <taxon>Bacillati</taxon>
        <taxon>Actinomycetota</taxon>
        <taxon>Actinomycetes</taxon>
        <taxon>Micrococcales</taxon>
        <taxon>Microbacteriaceae</taxon>
        <taxon>Leifsonia</taxon>
    </lineage>
</organism>
<sequence>MTDTTTATDVADEFLDGLLGSLTLEQKVRLLTGASFWTLHDEPQVGLETIVVSDGPAGVRGQLWDERDSSASLPSPTSLAASWDVERVHRLGQLIAAEARRKGVGVALGPTVNIQRSPRGGRHFEAYSEDPWLSGVVGTAFVKGVQSCGVGATPKHYVANDSETDRMTVDVQVDERTLREVYLAPFERMVVEGGAWLVMSSYNSVNGVTMTENDLLRAPLKEEWGFDGVVVSDWMGVRDTVAAGGSAQDLAMPGPDGVWGDALVQAVQAGQVDEAAIDEKVRRILRLAGRLGALDGVEAATPLAEPWPQERIDALLREAAADGMVLVRNEGVLPLDPAAAPTVAVVGEHARVARTQGGGSATVFPDHVVTPFDGLVEAYGAERVRYAAGVKSSESVLPIDARVATDPVTGEPGVHVRFLAEDSAVLLDEHRASGKLVWLGDPILGETAVVEATAEFTAPEDGEYSVGFAGLGLFRFEVDGELKSDGLFFPEGTDPFMAFLNPPKQSFPVDLKAGQSVSLRLEHRPQQQAGLAAVMFTFGYEEPFSDPEAELTRAVELAAASDVAVVVVGTTETLESEGFDRTGLRLPDGQDELVRRVLAVNPRTVVVVNSGGPVILPWLEEAPAVLLTWFPGQETGGALADVLSGAREPGGRIPTTWAADEEDVPVWQVEPIDGKLFYDEKLNVGYREWLRRAALGGPAPAIPFGHGLGYTEWELGEATLDGHAVSVPVTNVGDRAGKQVVQVYLSRVSPSEIERPVLWLAGYALIRAEAGEAAVATVELEPRSLQYWSVDDHAWRTEPGEYAVQVGTSVATLGEPIRFTV</sequence>
<dbReference type="InterPro" id="IPR013783">
    <property type="entry name" value="Ig-like_fold"/>
</dbReference>
<dbReference type="KEGG" id="lse:F1C12_16030"/>
<dbReference type="SMART" id="SM01217">
    <property type="entry name" value="Fn3_like"/>
    <property type="match status" value="1"/>
</dbReference>
<dbReference type="SUPFAM" id="SSF51445">
    <property type="entry name" value="(Trans)glycosidases"/>
    <property type="match status" value="1"/>
</dbReference>
<dbReference type="PANTHER" id="PTHR42715:SF10">
    <property type="entry name" value="BETA-GLUCOSIDASE"/>
    <property type="match status" value="1"/>
</dbReference>
<dbReference type="Gene3D" id="3.20.20.300">
    <property type="entry name" value="Glycoside hydrolase, family 3, N-terminal domain"/>
    <property type="match status" value="1"/>
</dbReference>
<comment type="similarity">
    <text evidence="1">Belongs to the glycosyl hydrolase 3 family.</text>
</comment>
<accession>A0A7G6YDA5</accession>
<dbReference type="InterPro" id="IPR001764">
    <property type="entry name" value="Glyco_hydro_3_N"/>
</dbReference>
<keyword evidence="2 4" id="KW-0378">Hydrolase</keyword>
<name>A0A7G6YDA5_9MICO</name>
<dbReference type="InterPro" id="IPR037524">
    <property type="entry name" value="PA14/GLEYA"/>
</dbReference>
<dbReference type="Pfam" id="PF14310">
    <property type="entry name" value="Fn3-like"/>
    <property type="match status" value="1"/>
</dbReference>
<dbReference type="Gene3D" id="3.40.50.1700">
    <property type="entry name" value="Glycoside hydrolase family 3 C-terminal domain"/>
    <property type="match status" value="1"/>
</dbReference>
<dbReference type="Gene3D" id="2.60.40.10">
    <property type="entry name" value="Immunoglobulins"/>
    <property type="match status" value="1"/>
</dbReference>
<dbReference type="GO" id="GO:0005975">
    <property type="term" value="P:carbohydrate metabolic process"/>
    <property type="evidence" value="ECO:0007669"/>
    <property type="project" value="InterPro"/>
</dbReference>
<dbReference type="GO" id="GO:0004553">
    <property type="term" value="F:hydrolase activity, hydrolyzing O-glycosyl compounds"/>
    <property type="evidence" value="ECO:0007669"/>
    <property type="project" value="InterPro"/>
</dbReference>
<feature type="domain" description="PA14" evidence="3">
    <location>
        <begin position="409"/>
        <end position="555"/>
    </location>
</feature>
<dbReference type="Pfam" id="PF01915">
    <property type="entry name" value="Glyco_hydro_3_C"/>
    <property type="match status" value="1"/>
</dbReference>
<dbReference type="InterPro" id="IPR050288">
    <property type="entry name" value="Cellulose_deg_GH3"/>
</dbReference>
<dbReference type="PROSITE" id="PS51820">
    <property type="entry name" value="PA14"/>
    <property type="match status" value="1"/>
</dbReference>
<dbReference type="InterPro" id="IPR036881">
    <property type="entry name" value="Glyco_hydro_3_C_sf"/>
</dbReference>
<gene>
    <name evidence="4" type="ORF">F1C12_16030</name>
</gene>
<dbReference type="InterPro" id="IPR036962">
    <property type="entry name" value="Glyco_hydro_3_N_sf"/>
</dbReference>
<dbReference type="Proteomes" id="UP000515511">
    <property type="component" value="Chromosome"/>
</dbReference>
<dbReference type="InterPro" id="IPR002772">
    <property type="entry name" value="Glyco_hydro_3_C"/>
</dbReference>
<protein>
    <submittedName>
        <fullName evidence="4">Glycoside hydrolase family 3 protein</fullName>
    </submittedName>
</protein>
<dbReference type="PANTHER" id="PTHR42715">
    <property type="entry name" value="BETA-GLUCOSIDASE"/>
    <property type="match status" value="1"/>
</dbReference>
<evidence type="ECO:0000313" key="5">
    <source>
        <dbReference type="Proteomes" id="UP000515511"/>
    </source>
</evidence>
<dbReference type="InterPro" id="IPR017853">
    <property type="entry name" value="GH"/>
</dbReference>
<evidence type="ECO:0000259" key="3">
    <source>
        <dbReference type="PROSITE" id="PS51820"/>
    </source>
</evidence>
<dbReference type="EMBL" id="CP043641">
    <property type="protein sequence ID" value="QNE36470.1"/>
    <property type="molecule type" value="Genomic_DNA"/>
</dbReference>
<dbReference type="Gene3D" id="2.60.120.260">
    <property type="entry name" value="Galactose-binding domain-like"/>
    <property type="match status" value="1"/>
</dbReference>